<dbReference type="KEGG" id="psty:BFS30_25780"/>
<dbReference type="PROSITE" id="PS00187">
    <property type="entry name" value="TPP_ENZYMES"/>
    <property type="match status" value="1"/>
</dbReference>
<feature type="domain" description="Thiamine pyrophosphate enzyme TPP-binding" evidence="5">
    <location>
        <begin position="380"/>
        <end position="526"/>
    </location>
</feature>
<evidence type="ECO:0000259" key="4">
    <source>
        <dbReference type="Pfam" id="PF00205"/>
    </source>
</evidence>
<dbReference type="InterPro" id="IPR047210">
    <property type="entry name" value="TPP_PYR_POXB-like"/>
</dbReference>
<proteinExistence type="inferred from homology"/>
<dbReference type="PANTHER" id="PTHR42981">
    <property type="entry name" value="PYRUVATE DEHYDROGENASE [UBIQUINONE]"/>
    <property type="match status" value="1"/>
</dbReference>
<comment type="similarity">
    <text evidence="1 3">Belongs to the TPP enzyme family.</text>
</comment>
<dbReference type="CDD" id="cd07039">
    <property type="entry name" value="TPP_PYR_POX"/>
    <property type="match status" value="1"/>
</dbReference>
<dbReference type="Pfam" id="PF02775">
    <property type="entry name" value="TPP_enzyme_C"/>
    <property type="match status" value="1"/>
</dbReference>
<dbReference type="GO" id="GO:0003824">
    <property type="term" value="F:catalytic activity"/>
    <property type="evidence" value="ECO:0007669"/>
    <property type="project" value="InterPro"/>
</dbReference>
<evidence type="ECO:0000313" key="8">
    <source>
        <dbReference type="Proteomes" id="UP000094313"/>
    </source>
</evidence>
<dbReference type="AlphaFoldDB" id="A0A1D7QNQ8"/>
<feature type="domain" description="Thiamine pyrophosphate enzyme N-terminal TPP-binding" evidence="6">
    <location>
        <begin position="4"/>
        <end position="116"/>
    </location>
</feature>
<dbReference type="InterPro" id="IPR047212">
    <property type="entry name" value="TPP_POXB-like"/>
</dbReference>
<dbReference type="RefSeq" id="WP_069381935.1">
    <property type="nucleotide sequence ID" value="NZ_CP017141.1"/>
</dbReference>
<dbReference type="InterPro" id="IPR029061">
    <property type="entry name" value="THDP-binding"/>
</dbReference>
<accession>A0A1D7QNQ8</accession>
<dbReference type="Proteomes" id="UP000094313">
    <property type="component" value="Chromosome"/>
</dbReference>
<dbReference type="EMBL" id="CP017141">
    <property type="protein sequence ID" value="AOM80273.1"/>
    <property type="molecule type" value="Genomic_DNA"/>
</dbReference>
<dbReference type="PANTHER" id="PTHR42981:SF2">
    <property type="entry name" value="PYRUVATE DEHYDROGENASE [UBIQUINONE]"/>
    <property type="match status" value="1"/>
</dbReference>
<dbReference type="SUPFAM" id="SSF52518">
    <property type="entry name" value="Thiamin diphosphate-binding fold (THDP-binding)"/>
    <property type="match status" value="2"/>
</dbReference>
<dbReference type="GO" id="GO:0030976">
    <property type="term" value="F:thiamine pyrophosphate binding"/>
    <property type="evidence" value="ECO:0007669"/>
    <property type="project" value="InterPro"/>
</dbReference>
<organism evidence="7 8">
    <name type="scientific">Pedobacter steynii</name>
    <dbReference type="NCBI Taxonomy" id="430522"/>
    <lineage>
        <taxon>Bacteria</taxon>
        <taxon>Pseudomonadati</taxon>
        <taxon>Bacteroidota</taxon>
        <taxon>Sphingobacteriia</taxon>
        <taxon>Sphingobacteriales</taxon>
        <taxon>Sphingobacteriaceae</taxon>
        <taxon>Pedobacter</taxon>
    </lineage>
</organism>
<dbReference type="CDD" id="cd02014">
    <property type="entry name" value="TPP_POX"/>
    <property type="match status" value="1"/>
</dbReference>
<dbReference type="GO" id="GO:0019752">
    <property type="term" value="P:carboxylic acid metabolic process"/>
    <property type="evidence" value="ECO:0007669"/>
    <property type="project" value="UniProtKB-ARBA"/>
</dbReference>
<protein>
    <submittedName>
        <fullName evidence="7">Pyruvate dehydrogenase</fullName>
    </submittedName>
</protein>
<dbReference type="InterPro" id="IPR047211">
    <property type="entry name" value="POXB-like"/>
</dbReference>
<dbReference type="Gene3D" id="3.40.50.970">
    <property type="match status" value="2"/>
</dbReference>
<dbReference type="Pfam" id="PF02776">
    <property type="entry name" value="TPP_enzyme_N"/>
    <property type="match status" value="1"/>
</dbReference>
<dbReference type="Gene3D" id="3.40.50.1220">
    <property type="entry name" value="TPP-binding domain"/>
    <property type="match status" value="1"/>
</dbReference>
<name>A0A1D7QNQ8_9SPHI</name>
<evidence type="ECO:0000259" key="5">
    <source>
        <dbReference type="Pfam" id="PF02775"/>
    </source>
</evidence>
<dbReference type="Pfam" id="PF00205">
    <property type="entry name" value="TPP_enzyme_M"/>
    <property type="match status" value="1"/>
</dbReference>
<dbReference type="InterPro" id="IPR012000">
    <property type="entry name" value="Thiamin_PyroP_enz_cen_dom"/>
</dbReference>
<reference evidence="7 8" key="1">
    <citation type="submission" date="2016-08" db="EMBL/GenBank/DDBJ databases">
        <authorList>
            <person name="Seilhamer J.J."/>
        </authorList>
    </citation>
    <scope>NUCLEOTIDE SEQUENCE [LARGE SCALE GENOMIC DNA]</scope>
    <source>
        <strain evidence="7 8">DX4</strain>
    </source>
</reference>
<sequence>MSKKVAEQLVDMLIQSGIKRIYAVTGDSLNELNDAVRRNPDIQWIHVRHEEAGAYAAAAEAELHGLACCAGSSGPGHVHLINGLYDAHRAGAPVLAIASTCATTEFGSGYFQETNITKLFDDCSHYNQIATTPAQLPRMAQAALQHAFHHKGVAVLGLPGDVSSMEAVENMSADRTYFSKAIVRPADEELLALSKLINSHKKIAIFCGVGAAEAHDEVVRLAQILKAPVGYSFRGKMSIQYDNPYEVGMTGLLGLPSAYHSMHESDLVILLGTDFPYVPFIPQDKILVQIDTKPERLGRRAKLKMGLHGDIKSSLTALIPLLDSNEDESFLNAQLKIYEKVKEHLNTYVEDKGKTDAIHPEAVAFEINKLAADNAIFTVDTGMCCVWGSRYIHATGKRDMLGSFNHGSMANAMPHAIGAALSSPDRQVVALCGDGGISMLLGDLATIKQYNLPVKLVVFNNRSLGMVKLEMEVAGLPDAETDMVNPDFALVAEAMGIKGITISDPDDLEILLKEAFLHNGPVLVNVMTDPNALAMPPKIEFKMMKGMALSMTKLMLGGKFDEVLDTVKSNYKHLKSIID</sequence>
<dbReference type="GO" id="GO:0000287">
    <property type="term" value="F:magnesium ion binding"/>
    <property type="evidence" value="ECO:0007669"/>
    <property type="project" value="InterPro"/>
</dbReference>
<gene>
    <name evidence="7" type="ORF">BFS30_25780</name>
</gene>
<keyword evidence="8" id="KW-1185">Reference proteome</keyword>
<dbReference type="OrthoDB" id="4494979at2"/>
<evidence type="ECO:0000256" key="2">
    <source>
        <dbReference type="ARBA" id="ARBA00023052"/>
    </source>
</evidence>
<dbReference type="InterPro" id="IPR000399">
    <property type="entry name" value="TPP-bd_CS"/>
</dbReference>
<dbReference type="InterPro" id="IPR012001">
    <property type="entry name" value="Thiamin_PyroP_enz_TPP-bd_dom"/>
</dbReference>
<evidence type="ECO:0000313" key="7">
    <source>
        <dbReference type="EMBL" id="AOM80273.1"/>
    </source>
</evidence>
<keyword evidence="7" id="KW-0670">Pyruvate</keyword>
<evidence type="ECO:0000256" key="1">
    <source>
        <dbReference type="ARBA" id="ARBA00007812"/>
    </source>
</evidence>
<dbReference type="InterPro" id="IPR029035">
    <property type="entry name" value="DHS-like_NAD/FAD-binding_dom"/>
</dbReference>
<dbReference type="InterPro" id="IPR011766">
    <property type="entry name" value="TPP_enzyme_TPP-bd"/>
</dbReference>
<evidence type="ECO:0000256" key="3">
    <source>
        <dbReference type="RuleBase" id="RU362132"/>
    </source>
</evidence>
<feature type="domain" description="Thiamine pyrophosphate enzyme central" evidence="4">
    <location>
        <begin position="193"/>
        <end position="318"/>
    </location>
</feature>
<evidence type="ECO:0000259" key="6">
    <source>
        <dbReference type="Pfam" id="PF02776"/>
    </source>
</evidence>
<dbReference type="SUPFAM" id="SSF52467">
    <property type="entry name" value="DHS-like NAD/FAD-binding domain"/>
    <property type="match status" value="1"/>
</dbReference>
<keyword evidence="2 3" id="KW-0786">Thiamine pyrophosphate</keyword>